<comment type="caution">
    <text evidence="2">The sequence shown here is derived from an EMBL/GenBank/DDBJ whole genome shotgun (WGS) entry which is preliminary data.</text>
</comment>
<evidence type="ECO:0000256" key="1">
    <source>
        <dbReference type="SAM" id="MobiDB-lite"/>
    </source>
</evidence>
<feature type="region of interest" description="Disordered" evidence="1">
    <location>
        <begin position="30"/>
        <end position="69"/>
    </location>
</feature>
<sequence>MAFWERPRRQGKKIAIYQGIFQAATRRTPAISAASTRSQKPGRRVLQAGEAKRVDETPSVDSQTLVGIL</sequence>
<evidence type="ECO:0000313" key="2">
    <source>
        <dbReference type="EMBL" id="CAH2015482.1"/>
    </source>
</evidence>
<evidence type="ECO:0000313" key="3">
    <source>
        <dbReference type="Proteomes" id="UP001152888"/>
    </source>
</evidence>
<keyword evidence="3" id="KW-1185">Reference proteome</keyword>
<name>A0A9P0MMZ6_ACAOB</name>
<dbReference type="AlphaFoldDB" id="A0A9P0MMZ6"/>
<gene>
    <name evidence="2" type="ORF">ACAOBT_LOCUS34790</name>
</gene>
<organism evidence="2 3">
    <name type="scientific">Acanthoscelides obtectus</name>
    <name type="common">Bean weevil</name>
    <name type="synonym">Bruchus obtectus</name>
    <dbReference type="NCBI Taxonomy" id="200917"/>
    <lineage>
        <taxon>Eukaryota</taxon>
        <taxon>Metazoa</taxon>
        <taxon>Ecdysozoa</taxon>
        <taxon>Arthropoda</taxon>
        <taxon>Hexapoda</taxon>
        <taxon>Insecta</taxon>
        <taxon>Pterygota</taxon>
        <taxon>Neoptera</taxon>
        <taxon>Endopterygota</taxon>
        <taxon>Coleoptera</taxon>
        <taxon>Polyphaga</taxon>
        <taxon>Cucujiformia</taxon>
        <taxon>Chrysomeloidea</taxon>
        <taxon>Chrysomelidae</taxon>
        <taxon>Bruchinae</taxon>
        <taxon>Bruchini</taxon>
        <taxon>Acanthoscelides</taxon>
    </lineage>
</organism>
<dbReference type="Proteomes" id="UP001152888">
    <property type="component" value="Unassembled WGS sequence"/>
</dbReference>
<dbReference type="OrthoDB" id="60033at2759"/>
<reference evidence="2" key="1">
    <citation type="submission" date="2022-03" db="EMBL/GenBank/DDBJ databases">
        <authorList>
            <person name="Sayadi A."/>
        </authorList>
    </citation>
    <scope>NUCLEOTIDE SEQUENCE</scope>
</reference>
<proteinExistence type="predicted"/>
<feature type="compositionally biased region" description="Polar residues" evidence="1">
    <location>
        <begin position="59"/>
        <end position="69"/>
    </location>
</feature>
<dbReference type="EMBL" id="CAKOFQ010008700">
    <property type="protein sequence ID" value="CAH2015482.1"/>
    <property type="molecule type" value="Genomic_DNA"/>
</dbReference>
<accession>A0A9P0MMZ6</accession>
<protein>
    <submittedName>
        <fullName evidence="2">Uncharacterized protein</fullName>
    </submittedName>
</protein>